<name>A0A6A4NZA5_LUPAL</name>
<organism evidence="2 3">
    <name type="scientific">Lupinus albus</name>
    <name type="common">White lupine</name>
    <name type="synonym">Lupinus termis</name>
    <dbReference type="NCBI Taxonomy" id="3870"/>
    <lineage>
        <taxon>Eukaryota</taxon>
        <taxon>Viridiplantae</taxon>
        <taxon>Streptophyta</taxon>
        <taxon>Embryophyta</taxon>
        <taxon>Tracheophyta</taxon>
        <taxon>Spermatophyta</taxon>
        <taxon>Magnoliopsida</taxon>
        <taxon>eudicotyledons</taxon>
        <taxon>Gunneridae</taxon>
        <taxon>Pentapetalae</taxon>
        <taxon>rosids</taxon>
        <taxon>fabids</taxon>
        <taxon>Fabales</taxon>
        <taxon>Fabaceae</taxon>
        <taxon>Papilionoideae</taxon>
        <taxon>50 kb inversion clade</taxon>
        <taxon>genistoids sensu lato</taxon>
        <taxon>core genistoids</taxon>
        <taxon>Genisteae</taxon>
        <taxon>Lupinus</taxon>
    </lineage>
</organism>
<sequence>MYNNIYFVVSLVSFLLKLVVVVNGDGSTPLSSSSLFFCCILSSSLFFCCILTSSLFFWGILLSSLFFWGILSSSLLSCQTLLNTDCKYNAIITAMT</sequence>
<protein>
    <submittedName>
        <fullName evidence="2">Uncharacterized protein</fullName>
    </submittedName>
</protein>
<feature type="transmembrane region" description="Helical" evidence="1">
    <location>
        <begin position="35"/>
        <end position="59"/>
    </location>
</feature>
<keyword evidence="1" id="KW-1133">Transmembrane helix</keyword>
<comment type="caution">
    <text evidence="2">The sequence shown here is derived from an EMBL/GenBank/DDBJ whole genome shotgun (WGS) entry which is preliminary data.</text>
</comment>
<dbReference type="Proteomes" id="UP000447434">
    <property type="component" value="Chromosome 19"/>
</dbReference>
<feature type="transmembrane region" description="Helical" evidence="1">
    <location>
        <begin position="65"/>
        <end position="82"/>
    </location>
</feature>
<evidence type="ECO:0000313" key="3">
    <source>
        <dbReference type="Proteomes" id="UP000447434"/>
    </source>
</evidence>
<feature type="transmembrane region" description="Helical" evidence="1">
    <location>
        <begin position="6"/>
        <end position="23"/>
    </location>
</feature>
<gene>
    <name evidence="2" type="ORF">Lalb_Chr19g0132001</name>
</gene>
<keyword evidence="1" id="KW-0472">Membrane</keyword>
<reference evidence="3" key="1">
    <citation type="journal article" date="2020" name="Nat. Commun.">
        <title>Genome sequence of the cluster root forming white lupin.</title>
        <authorList>
            <person name="Hufnagel B."/>
            <person name="Marques A."/>
            <person name="Soriano A."/>
            <person name="Marques L."/>
            <person name="Divol F."/>
            <person name="Doumas P."/>
            <person name="Sallet E."/>
            <person name="Mancinotti D."/>
            <person name="Carrere S."/>
            <person name="Marande W."/>
            <person name="Arribat S."/>
            <person name="Keller J."/>
            <person name="Huneau C."/>
            <person name="Blein T."/>
            <person name="Aime D."/>
            <person name="Laguerre M."/>
            <person name="Taylor J."/>
            <person name="Schubert V."/>
            <person name="Nelson M."/>
            <person name="Geu-Flores F."/>
            <person name="Crespi M."/>
            <person name="Gallardo-Guerrero K."/>
            <person name="Delaux P.-M."/>
            <person name="Salse J."/>
            <person name="Berges H."/>
            <person name="Guyot R."/>
            <person name="Gouzy J."/>
            <person name="Peret B."/>
        </authorList>
    </citation>
    <scope>NUCLEOTIDE SEQUENCE [LARGE SCALE GENOMIC DNA]</scope>
    <source>
        <strain evidence="3">cv. Amiga</strain>
    </source>
</reference>
<keyword evidence="1" id="KW-0812">Transmembrane</keyword>
<evidence type="ECO:0000256" key="1">
    <source>
        <dbReference type="SAM" id="Phobius"/>
    </source>
</evidence>
<dbReference type="EMBL" id="WOCE01000019">
    <property type="protein sequence ID" value="KAE9592699.1"/>
    <property type="molecule type" value="Genomic_DNA"/>
</dbReference>
<proteinExistence type="predicted"/>
<evidence type="ECO:0000313" key="2">
    <source>
        <dbReference type="EMBL" id="KAE9592699.1"/>
    </source>
</evidence>
<accession>A0A6A4NZA5</accession>
<dbReference type="AlphaFoldDB" id="A0A6A4NZA5"/>
<keyword evidence="3" id="KW-1185">Reference proteome</keyword>